<gene>
    <name evidence="2" type="ORF">DM01DRAFT_1410305</name>
</gene>
<accession>A0A1X2G7P1</accession>
<evidence type="ECO:0000313" key="3">
    <source>
        <dbReference type="Proteomes" id="UP000242146"/>
    </source>
</evidence>
<comment type="caution">
    <text evidence="2">The sequence shown here is derived from an EMBL/GenBank/DDBJ whole genome shotgun (WGS) entry which is preliminary data.</text>
</comment>
<dbReference type="PROSITE" id="PS51257">
    <property type="entry name" value="PROKAR_LIPOPROTEIN"/>
    <property type="match status" value="1"/>
</dbReference>
<dbReference type="EMBL" id="MCGT01000034">
    <property type="protein sequence ID" value="ORX47179.1"/>
    <property type="molecule type" value="Genomic_DNA"/>
</dbReference>
<name>A0A1X2G7P1_9FUNG</name>
<dbReference type="Proteomes" id="UP000242146">
    <property type="component" value="Unassembled WGS sequence"/>
</dbReference>
<evidence type="ECO:0000313" key="2">
    <source>
        <dbReference type="EMBL" id="ORX47179.1"/>
    </source>
</evidence>
<dbReference type="OrthoDB" id="2340857at2759"/>
<keyword evidence="3" id="KW-1185">Reference proteome</keyword>
<organism evidence="2 3">
    <name type="scientific">Hesseltinella vesiculosa</name>
    <dbReference type="NCBI Taxonomy" id="101127"/>
    <lineage>
        <taxon>Eukaryota</taxon>
        <taxon>Fungi</taxon>
        <taxon>Fungi incertae sedis</taxon>
        <taxon>Mucoromycota</taxon>
        <taxon>Mucoromycotina</taxon>
        <taxon>Mucoromycetes</taxon>
        <taxon>Mucorales</taxon>
        <taxon>Cunninghamellaceae</taxon>
        <taxon>Hesseltinella</taxon>
    </lineage>
</organism>
<proteinExistence type="predicted"/>
<dbReference type="AlphaFoldDB" id="A0A1X2G7P1"/>
<sequence length="286" mass="31172">MKFSLSALSAVVLAACAVNADEYANAMKEWCGGLTVPFPDGNTPYTTGSSVKVTVNNAGSTQHKKTITGLDLYTVPASGSAKYVENVWSGTQAFSGKVATLTDSLPSNLTAGNYYYRVWVTNSVNGMHGPDCLQTSHTFKVSSGSHTNSDGNFAYNEDLSDEQIYNSKHGKGCFGLTVSYPQEGAEYHEGDHVRLTIDRDSSSQTETLQRVSLYKVNGEEQALVQEVWTGTETLSNTFTLKDHMQHTTTPFDASATYFYKVQTTSDKHSDVTCDFNSHTFKIVPKA</sequence>
<evidence type="ECO:0000256" key="1">
    <source>
        <dbReference type="SAM" id="SignalP"/>
    </source>
</evidence>
<feature type="chain" id="PRO_5012959335" evidence="1">
    <location>
        <begin position="21"/>
        <end position="286"/>
    </location>
</feature>
<protein>
    <submittedName>
        <fullName evidence="2">Uncharacterized protein</fullName>
    </submittedName>
</protein>
<reference evidence="2 3" key="1">
    <citation type="submission" date="2016-07" db="EMBL/GenBank/DDBJ databases">
        <title>Pervasive Adenine N6-methylation of Active Genes in Fungi.</title>
        <authorList>
            <consortium name="DOE Joint Genome Institute"/>
            <person name="Mondo S.J."/>
            <person name="Dannebaum R.O."/>
            <person name="Kuo R.C."/>
            <person name="Labutti K."/>
            <person name="Haridas S."/>
            <person name="Kuo A."/>
            <person name="Salamov A."/>
            <person name="Ahrendt S.R."/>
            <person name="Lipzen A."/>
            <person name="Sullivan W."/>
            <person name="Andreopoulos W.B."/>
            <person name="Clum A."/>
            <person name="Lindquist E."/>
            <person name="Daum C."/>
            <person name="Ramamoorthy G.K."/>
            <person name="Gryganskyi A."/>
            <person name="Culley D."/>
            <person name="Magnuson J.K."/>
            <person name="James T.Y."/>
            <person name="O'Malley M.A."/>
            <person name="Stajich J.E."/>
            <person name="Spatafora J.W."/>
            <person name="Visel A."/>
            <person name="Grigoriev I.V."/>
        </authorList>
    </citation>
    <scope>NUCLEOTIDE SEQUENCE [LARGE SCALE GENOMIC DNA]</scope>
    <source>
        <strain evidence="2 3">NRRL 3301</strain>
    </source>
</reference>
<feature type="signal peptide" evidence="1">
    <location>
        <begin position="1"/>
        <end position="20"/>
    </location>
</feature>
<keyword evidence="1" id="KW-0732">Signal</keyword>